<keyword evidence="4 5" id="KW-0975">Bacterial flagellum</keyword>
<proteinExistence type="inferred from homology"/>
<protein>
    <recommendedName>
        <fullName evidence="3 5">Flagellar hook protein FlgE</fullName>
    </recommendedName>
</protein>
<dbReference type="InterPro" id="IPR019776">
    <property type="entry name" value="Flagellar_basal_body_rod_CS"/>
</dbReference>
<feature type="domain" description="Flagellar hook protein FlgE D2" evidence="8">
    <location>
        <begin position="158"/>
        <end position="285"/>
    </location>
</feature>
<comment type="subcellular location">
    <subcellularLocation>
        <location evidence="1 5">Bacterial flagellum basal body</location>
    </subcellularLocation>
</comment>
<comment type="similarity">
    <text evidence="2 5">Belongs to the flagella basal body rod proteins family.</text>
</comment>
<dbReference type="InterPro" id="IPR037925">
    <property type="entry name" value="FlgE/F/G-like"/>
</dbReference>
<evidence type="ECO:0000259" key="9">
    <source>
        <dbReference type="Pfam" id="PF22692"/>
    </source>
</evidence>
<dbReference type="InterPro" id="IPR001444">
    <property type="entry name" value="Flag_bb_rod_N"/>
</dbReference>
<dbReference type="Pfam" id="PF00460">
    <property type="entry name" value="Flg_bb_rod"/>
    <property type="match status" value="1"/>
</dbReference>
<dbReference type="InterPro" id="IPR037058">
    <property type="entry name" value="Falgellar_hook_FlgE_sf"/>
</dbReference>
<dbReference type="Pfam" id="PF06429">
    <property type="entry name" value="Flg_bbr_C"/>
    <property type="match status" value="1"/>
</dbReference>
<evidence type="ECO:0000256" key="5">
    <source>
        <dbReference type="RuleBase" id="RU362116"/>
    </source>
</evidence>
<dbReference type="EMBL" id="JBHTKB010000001">
    <property type="protein sequence ID" value="MFD0912358.1"/>
    <property type="molecule type" value="Genomic_DNA"/>
</dbReference>
<feature type="domain" description="Flagellar basal body rod protein N-terminal" evidence="6">
    <location>
        <begin position="6"/>
        <end position="33"/>
    </location>
</feature>
<evidence type="ECO:0000256" key="3">
    <source>
        <dbReference type="ARBA" id="ARBA00019015"/>
    </source>
</evidence>
<name>A0ABW3F409_9PROT</name>
<dbReference type="InterPro" id="IPR011491">
    <property type="entry name" value="FlgE_D2"/>
</dbReference>
<organism evidence="10 11">
    <name type="scientific">Methylophilus luteus</name>
    <dbReference type="NCBI Taxonomy" id="640108"/>
    <lineage>
        <taxon>Bacteria</taxon>
        <taxon>Pseudomonadati</taxon>
        <taxon>Pseudomonadota</taxon>
        <taxon>Betaproteobacteria</taxon>
        <taxon>Nitrosomonadales</taxon>
        <taxon>Methylophilaceae</taxon>
        <taxon>Methylophilus</taxon>
    </lineage>
</organism>
<evidence type="ECO:0000259" key="8">
    <source>
        <dbReference type="Pfam" id="PF07559"/>
    </source>
</evidence>
<feature type="domain" description="Flagellar basal-body/hook protein C-terminal" evidence="7">
    <location>
        <begin position="358"/>
        <end position="403"/>
    </location>
</feature>
<gene>
    <name evidence="10" type="primary">flgE</name>
    <name evidence="10" type="ORF">ACFQ1Z_02255</name>
</gene>
<reference evidence="11" key="1">
    <citation type="journal article" date="2019" name="Int. J. Syst. Evol. Microbiol.">
        <title>The Global Catalogue of Microorganisms (GCM) 10K type strain sequencing project: providing services to taxonomists for standard genome sequencing and annotation.</title>
        <authorList>
            <consortium name="The Broad Institute Genomics Platform"/>
            <consortium name="The Broad Institute Genome Sequencing Center for Infectious Disease"/>
            <person name="Wu L."/>
            <person name="Ma J."/>
        </authorList>
    </citation>
    <scope>NUCLEOTIDE SEQUENCE [LARGE SCALE GENOMIC DNA]</scope>
    <source>
        <strain evidence="11">CCUG 58412</strain>
    </source>
</reference>
<feature type="domain" description="Flagellar hook protein FlgE/F/G-like D1" evidence="9">
    <location>
        <begin position="83"/>
        <end position="142"/>
    </location>
</feature>
<evidence type="ECO:0000256" key="4">
    <source>
        <dbReference type="ARBA" id="ARBA00023143"/>
    </source>
</evidence>
<dbReference type="NCBIfam" id="NF004238">
    <property type="entry name" value="PRK05682.1-1"/>
    <property type="match status" value="1"/>
</dbReference>
<dbReference type="Pfam" id="PF07559">
    <property type="entry name" value="FlgE_D2"/>
    <property type="match status" value="1"/>
</dbReference>
<evidence type="ECO:0000256" key="2">
    <source>
        <dbReference type="ARBA" id="ARBA00009677"/>
    </source>
</evidence>
<dbReference type="Pfam" id="PF22692">
    <property type="entry name" value="LlgE_F_G_D1"/>
    <property type="match status" value="1"/>
</dbReference>
<evidence type="ECO:0000259" key="7">
    <source>
        <dbReference type="Pfam" id="PF06429"/>
    </source>
</evidence>
<keyword evidence="10" id="KW-0966">Cell projection</keyword>
<comment type="caution">
    <text evidence="10">The sequence shown here is derived from an EMBL/GenBank/DDBJ whole genome shotgun (WGS) entry which is preliminary data.</text>
</comment>
<dbReference type="SUPFAM" id="SSF117143">
    <property type="entry name" value="Flagellar hook protein flgE"/>
    <property type="match status" value="1"/>
</dbReference>
<dbReference type="PROSITE" id="PS00588">
    <property type="entry name" value="FLAGELLA_BB_ROD"/>
    <property type="match status" value="1"/>
</dbReference>
<keyword evidence="11" id="KW-1185">Reference proteome</keyword>
<dbReference type="Proteomes" id="UP001597128">
    <property type="component" value="Unassembled WGS sequence"/>
</dbReference>
<dbReference type="Gene3D" id="2.60.98.20">
    <property type="entry name" value="Flagellar hook protein FlgE"/>
    <property type="match status" value="1"/>
</dbReference>
<evidence type="ECO:0000256" key="1">
    <source>
        <dbReference type="ARBA" id="ARBA00004117"/>
    </source>
</evidence>
<evidence type="ECO:0000259" key="6">
    <source>
        <dbReference type="Pfam" id="PF00460"/>
    </source>
</evidence>
<dbReference type="PANTHER" id="PTHR30435">
    <property type="entry name" value="FLAGELLAR PROTEIN"/>
    <property type="match status" value="1"/>
</dbReference>
<evidence type="ECO:0000313" key="11">
    <source>
        <dbReference type="Proteomes" id="UP001597128"/>
    </source>
</evidence>
<dbReference type="InterPro" id="IPR053967">
    <property type="entry name" value="LlgE_F_G-like_D1"/>
</dbReference>
<keyword evidence="10" id="KW-0969">Cilium</keyword>
<evidence type="ECO:0000313" key="10">
    <source>
        <dbReference type="EMBL" id="MFD0912358.1"/>
    </source>
</evidence>
<accession>A0ABW3F409</accession>
<dbReference type="InterPro" id="IPR020013">
    <property type="entry name" value="Flagellar_FlgE/F/G"/>
</dbReference>
<dbReference type="InterPro" id="IPR010930">
    <property type="entry name" value="Flg_bb/hook_C_dom"/>
</dbReference>
<dbReference type="RefSeq" id="WP_379055216.1">
    <property type="nucleotide sequence ID" value="NZ_JBHTKB010000001.1"/>
</dbReference>
<comment type="function">
    <text evidence="5">A flexible structure which links the flagellar filament to the drive apparatus in the basal body.</text>
</comment>
<dbReference type="NCBIfam" id="TIGR03506">
    <property type="entry name" value="FlgEFG_subfam"/>
    <property type="match status" value="1"/>
</dbReference>
<sequence length="404" mass="42654">MSFQQGLSGLNAASKQLEVIGNNVSNANTVGFKQSRAEFSDMFAASLIGSGAAQIGIGTKLANVAQQFTQGNITATNNTLDIAINGGGFFRLSNNGAVSYTRNGQFQLDKNGFIQTSDGNRLMGNPAGSMNGSSPVELQIDTSDLKPVTTTEITGQFNLNSESPVIDQTVRPFDPQDPQSYTNATAIKVYDDLGNAHNIQSYFVKTASNSWRLYTTADGTNITPAPVPVMNFSGTGVYDTATSTVGNITFTPTTGSGPVTVAMDYSNSSQYGATFSVNKQSQDGYTSGRIASFSVGDDGVILGRYTNNETKQLGRVVLANFANPNGLKSLGGNQWQATNESGAELIGAPGTSTMGVLQSSALEDSNVDLTGELVNMITAQRIYQANAQTIKTQDQVLQTLVNLR</sequence>
<dbReference type="PANTHER" id="PTHR30435:SF1">
    <property type="entry name" value="FLAGELLAR HOOK PROTEIN FLGE"/>
    <property type="match status" value="1"/>
</dbReference>
<keyword evidence="10" id="KW-0282">Flagellum</keyword>